<accession>A0A395JKK3</accession>
<evidence type="ECO:0000313" key="3">
    <source>
        <dbReference type="Proteomes" id="UP000253083"/>
    </source>
</evidence>
<dbReference type="Pfam" id="PF17194">
    <property type="entry name" value="AbiEi_3_N"/>
    <property type="match status" value="1"/>
</dbReference>
<dbReference type="InParanoid" id="A0A395JKK3"/>
<dbReference type="Pfam" id="PF11459">
    <property type="entry name" value="AbiEi_3"/>
    <property type="match status" value="1"/>
</dbReference>
<proteinExistence type="predicted"/>
<dbReference type="EMBL" id="QNRT01000002">
    <property type="protein sequence ID" value="RBP51326.1"/>
    <property type="molecule type" value="Genomic_DNA"/>
</dbReference>
<comment type="caution">
    <text evidence="2">The sequence shown here is derived from an EMBL/GenBank/DDBJ whole genome shotgun (WGS) entry which is preliminary data.</text>
</comment>
<evidence type="ECO:0000313" key="2">
    <source>
        <dbReference type="EMBL" id="RBP51326.1"/>
    </source>
</evidence>
<dbReference type="InterPro" id="IPR021561">
    <property type="entry name" value="AbiEi_3"/>
</dbReference>
<gene>
    <name evidence="2" type="ORF">DFR28_102746</name>
</gene>
<organism evidence="2 3">
    <name type="scientific">Arenicella xantha</name>
    <dbReference type="NCBI Taxonomy" id="644221"/>
    <lineage>
        <taxon>Bacteria</taxon>
        <taxon>Pseudomonadati</taxon>
        <taxon>Pseudomonadota</taxon>
        <taxon>Gammaproteobacteria</taxon>
        <taxon>Arenicellales</taxon>
        <taxon>Arenicellaceae</taxon>
        <taxon>Arenicella</taxon>
    </lineage>
</organism>
<protein>
    <submittedName>
        <fullName evidence="2">Transcriptional regulator with AbiEi antitoxin domain of type IV toxin-antitoxin system</fullName>
    </submittedName>
</protein>
<sequence length="271" mass="31160">MHKYNYAKLRLLKPSMINLEKLLKPGYFVNRKVLYSYGLTRPDVDYYVRSGFLSSFARGVYHRKSDYNLTWQEVVASLTDLGYHAHVGGASVVREAGLDHFVSVSDSATSISLYSAEPLPKWLSGTPVTETLTGTKQSWLKKLPNSAYRTQTFGQWDREIKYATLELALLEQLVDAKLEIELVAIDRQLEGMANLSPTRLNELLRLCPNIKAKRLCGWLLQRHDHAWIKRIQWETVDLGKGKRSIIRGGRYNNQWQITVPRKMEDQTIHGH</sequence>
<keyword evidence="3" id="KW-1185">Reference proteome</keyword>
<feature type="domain" description="Transcriptional regulator AbiEi antitoxin N-terminal" evidence="1">
    <location>
        <begin position="18"/>
        <end position="103"/>
    </location>
</feature>
<dbReference type="RefSeq" id="WP_113954102.1">
    <property type="nucleotide sequence ID" value="NZ_QNRT01000002.1"/>
</dbReference>
<evidence type="ECO:0000259" key="1">
    <source>
        <dbReference type="Pfam" id="PF17194"/>
    </source>
</evidence>
<dbReference type="InterPro" id="IPR033455">
    <property type="entry name" value="AbiEi_3_N"/>
</dbReference>
<name>A0A395JKK3_9GAMM</name>
<dbReference type="OrthoDB" id="1550938at2"/>
<dbReference type="AlphaFoldDB" id="A0A395JKK3"/>
<dbReference type="Proteomes" id="UP000253083">
    <property type="component" value="Unassembled WGS sequence"/>
</dbReference>
<reference evidence="2 3" key="1">
    <citation type="submission" date="2018-06" db="EMBL/GenBank/DDBJ databases">
        <title>Genomic Encyclopedia of Type Strains, Phase IV (KMG-IV): sequencing the most valuable type-strain genomes for metagenomic binning, comparative biology and taxonomic classification.</title>
        <authorList>
            <person name="Goeker M."/>
        </authorList>
    </citation>
    <scope>NUCLEOTIDE SEQUENCE [LARGE SCALE GENOMIC DNA]</scope>
    <source>
        <strain evidence="2 3">DSM 24032</strain>
    </source>
</reference>